<reference evidence="4" key="1">
    <citation type="journal article" date="2014" name="BMC Genomics">
        <title>Genome characteristics reveal the impact of lichenization on lichen-forming fungus Endocarpon pusillum Hedwig (Verrucariales, Ascomycota).</title>
        <authorList>
            <person name="Wang Y.-Y."/>
            <person name="Liu B."/>
            <person name="Zhang X.-Y."/>
            <person name="Zhou Q.-M."/>
            <person name="Zhang T."/>
            <person name="Li H."/>
            <person name="Yu Y.-F."/>
            <person name="Zhang X.-L."/>
            <person name="Hao X.-Y."/>
            <person name="Wang M."/>
            <person name="Wang L."/>
            <person name="Wei J.-C."/>
        </authorList>
    </citation>
    <scope>NUCLEOTIDE SEQUENCE [LARGE SCALE GENOMIC DNA]</scope>
    <source>
        <strain evidence="4">Z07020 / HMAS-L-300199</strain>
    </source>
</reference>
<dbReference type="OrthoDB" id="265044at2759"/>
<dbReference type="EMBL" id="KE721492">
    <property type="protein sequence ID" value="ERF68871.1"/>
    <property type="molecule type" value="Genomic_DNA"/>
</dbReference>
<dbReference type="PRINTS" id="PR00449">
    <property type="entry name" value="RASTRNSFRMNG"/>
</dbReference>
<name>U1GAZ0_ENDPU</name>
<dbReference type="AlphaFoldDB" id="U1GAZ0"/>
<dbReference type="PANTHER" id="PTHR24070">
    <property type="entry name" value="RAS, DI-RAS, AND RHEB FAMILY MEMBERS OF SMALL GTPASE SUPERFAMILY"/>
    <property type="match status" value="1"/>
</dbReference>
<dbReference type="InterPro" id="IPR020849">
    <property type="entry name" value="Small_GTPase_Ras-type"/>
</dbReference>
<dbReference type="GO" id="GO:0003924">
    <property type="term" value="F:GTPase activity"/>
    <property type="evidence" value="ECO:0007669"/>
    <property type="project" value="InterPro"/>
</dbReference>
<dbReference type="PROSITE" id="PS51421">
    <property type="entry name" value="RAS"/>
    <property type="match status" value="1"/>
</dbReference>
<dbReference type="GO" id="GO:0016020">
    <property type="term" value="C:membrane"/>
    <property type="evidence" value="ECO:0007669"/>
    <property type="project" value="InterPro"/>
</dbReference>
<keyword evidence="2" id="KW-0342">GTP-binding</keyword>
<evidence type="ECO:0000313" key="4">
    <source>
        <dbReference type="Proteomes" id="UP000019373"/>
    </source>
</evidence>
<dbReference type="InterPro" id="IPR001806">
    <property type="entry name" value="Small_GTPase"/>
</dbReference>
<dbReference type="GO" id="GO:0007165">
    <property type="term" value="P:signal transduction"/>
    <property type="evidence" value="ECO:0007669"/>
    <property type="project" value="InterPro"/>
</dbReference>
<dbReference type="RefSeq" id="XP_007805489.1">
    <property type="nucleotide sequence ID" value="XM_007807298.1"/>
</dbReference>
<dbReference type="Gene3D" id="3.40.50.300">
    <property type="entry name" value="P-loop containing nucleotide triphosphate hydrolases"/>
    <property type="match status" value="1"/>
</dbReference>
<evidence type="ECO:0000313" key="3">
    <source>
        <dbReference type="EMBL" id="ERF68871.1"/>
    </source>
</evidence>
<protein>
    <submittedName>
        <fullName evidence="3">Uncharacterized protein</fullName>
    </submittedName>
</protein>
<dbReference type="eggNOG" id="KOG0395">
    <property type="taxonomic scope" value="Eukaryota"/>
</dbReference>
<dbReference type="InterPro" id="IPR027417">
    <property type="entry name" value="P-loop_NTPase"/>
</dbReference>
<dbReference type="SMART" id="SM00174">
    <property type="entry name" value="RHO"/>
    <property type="match status" value="1"/>
</dbReference>
<dbReference type="Pfam" id="PF00071">
    <property type="entry name" value="Ras"/>
    <property type="match status" value="2"/>
</dbReference>
<dbReference type="PROSITE" id="PS51419">
    <property type="entry name" value="RAB"/>
    <property type="match status" value="1"/>
</dbReference>
<dbReference type="GeneID" id="19239478"/>
<keyword evidence="1" id="KW-0547">Nucleotide-binding</keyword>
<dbReference type="GO" id="GO:0005525">
    <property type="term" value="F:GTP binding"/>
    <property type="evidence" value="ECO:0007669"/>
    <property type="project" value="UniProtKB-KW"/>
</dbReference>
<proteinExistence type="predicted"/>
<dbReference type="InterPro" id="IPR005225">
    <property type="entry name" value="Small_GTP-bd"/>
</dbReference>
<dbReference type="FunFam" id="3.40.50.300:FF:001856">
    <property type="entry name" value="RAS small monomeric GTPase, putative"/>
    <property type="match status" value="1"/>
</dbReference>
<dbReference type="NCBIfam" id="TIGR00231">
    <property type="entry name" value="small_GTP"/>
    <property type="match status" value="1"/>
</dbReference>
<dbReference type="SMART" id="SM00173">
    <property type="entry name" value="RAS"/>
    <property type="match status" value="1"/>
</dbReference>
<dbReference type="SUPFAM" id="SSF52540">
    <property type="entry name" value="P-loop containing nucleoside triphosphate hydrolases"/>
    <property type="match status" value="1"/>
</dbReference>
<sequence>MADKISITICGDGGCGKSSITLRLVRSQWTQEYDPTIEDSYSVTRTIEGRSYHLYLTDTAGQEEYRSFWASSNLSSDAFLLVYDLTNPSSLDALTHYMEMIDIETEHRVEENASLLKSDGGVLGEEERKLVKPMPVKIVAGNKCDLKADRKISARQGLNWARRRGCGFMETSAREVVNIEETFALIVRRVIEARRQCQINPINPNPYSGPNTSVRTSIMNLTKENALRAAAGRGDNDTMVAVARTPALLRPTTAEYDDEEKRMMVKKGESTRLDGRPVRRRSILGKGVSILGKLKCWGKTRRR</sequence>
<dbReference type="HOGENOM" id="CLU_041217_9_2_1"/>
<dbReference type="OMA" id="THYMEMI"/>
<organism evidence="3 4">
    <name type="scientific">Endocarpon pusillum (strain Z07020 / HMAS-L-300199)</name>
    <name type="common">Lichen-forming fungus</name>
    <dbReference type="NCBI Taxonomy" id="1263415"/>
    <lineage>
        <taxon>Eukaryota</taxon>
        <taxon>Fungi</taxon>
        <taxon>Dikarya</taxon>
        <taxon>Ascomycota</taxon>
        <taxon>Pezizomycotina</taxon>
        <taxon>Eurotiomycetes</taxon>
        <taxon>Chaetothyriomycetidae</taxon>
        <taxon>Verrucariales</taxon>
        <taxon>Verrucariaceae</taxon>
        <taxon>Endocarpon</taxon>
    </lineage>
</organism>
<accession>U1GAZ0</accession>
<dbReference type="Proteomes" id="UP000019373">
    <property type="component" value="Unassembled WGS sequence"/>
</dbReference>
<evidence type="ECO:0000256" key="2">
    <source>
        <dbReference type="ARBA" id="ARBA00023134"/>
    </source>
</evidence>
<dbReference type="SMART" id="SM00175">
    <property type="entry name" value="RAB"/>
    <property type="match status" value="1"/>
</dbReference>
<gene>
    <name evidence="3" type="ORF">EPUS_04523</name>
</gene>
<keyword evidence="4" id="KW-1185">Reference proteome</keyword>
<evidence type="ECO:0000256" key="1">
    <source>
        <dbReference type="ARBA" id="ARBA00022741"/>
    </source>
</evidence>